<name>A0A0X1KQ91_9THEM</name>
<dbReference type="KEGG" id="phy:AJ81_03330"/>
<protein>
    <recommendedName>
        <fullName evidence="2 7">Aminomethyltransferase</fullName>
        <ecNumber evidence="2 7">2.1.2.10</ecNumber>
    </recommendedName>
    <alternativeName>
        <fullName evidence="5 7">Glycine cleavage system T protein</fullName>
    </alternativeName>
</protein>
<comment type="catalytic activity">
    <reaction evidence="6 7">
        <text>N(6)-[(R)-S(8)-aminomethyldihydrolipoyl]-L-lysyl-[protein] + (6S)-5,6,7,8-tetrahydrofolate = N(6)-[(R)-dihydrolipoyl]-L-lysyl-[protein] + (6R)-5,10-methylene-5,6,7,8-tetrahydrofolate + NH4(+)</text>
        <dbReference type="Rhea" id="RHEA:16945"/>
        <dbReference type="Rhea" id="RHEA-COMP:10475"/>
        <dbReference type="Rhea" id="RHEA-COMP:10492"/>
        <dbReference type="ChEBI" id="CHEBI:15636"/>
        <dbReference type="ChEBI" id="CHEBI:28938"/>
        <dbReference type="ChEBI" id="CHEBI:57453"/>
        <dbReference type="ChEBI" id="CHEBI:83100"/>
        <dbReference type="ChEBI" id="CHEBI:83143"/>
        <dbReference type="EC" id="2.1.2.10"/>
    </reaction>
</comment>
<dbReference type="NCBIfam" id="TIGR00528">
    <property type="entry name" value="gcvT"/>
    <property type="match status" value="1"/>
</dbReference>
<dbReference type="InterPro" id="IPR006223">
    <property type="entry name" value="GcvT"/>
</dbReference>
<dbReference type="AlphaFoldDB" id="A0A0X1KQ91"/>
<dbReference type="SUPFAM" id="SSF103025">
    <property type="entry name" value="Folate-binding domain"/>
    <property type="match status" value="1"/>
</dbReference>
<evidence type="ECO:0000256" key="1">
    <source>
        <dbReference type="ARBA" id="ARBA00008609"/>
    </source>
</evidence>
<accession>A0A0X1KQ91</accession>
<dbReference type="InterPro" id="IPR006222">
    <property type="entry name" value="GCVT_N"/>
</dbReference>
<evidence type="ECO:0000256" key="4">
    <source>
        <dbReference type="ARBA" id="ARBA00022679"/>
    </source>
</evidence>
<dbReference type="Pfam" id="PF08669">
    <property type="entry name" value="GCV_T_C"/>
    <property type="match status" value="1"/>
</dbReference>
<proteinExistence type="inferred from homology"/>
<comment type="function">
    <text evidence="7">The glycine cleavage system catalyzes the degradation of glycine.</text>
</comment>
<dbReference type="FunFam" id="4.10.1250.10:FF:000001">
    <property type="entry name" value="Aminomethyltransferase"/>
    <property type="match status" value="1"/>
</dbReference>
<dbReference type="SUPFAM" id="SSF101790">
    <property type="entry name" value="Aminomethyltransferase beta-barrel domain"/>
    <property type="match status" value="1"/>
</dbReference>
<evidence type="ECO:0000259" key="10">
    <source>
        <dbReference type="Pfam" id="PF08669"/>
    </source>
</evidence>
<dbReference type="Gene3D" id="3.30.70.1400">
    <property type="entry name" value="Aminomethyltransferase beta-barrel domains"/>
    <property type="match status" value="1"/>
</dbReference>
<evidence type="ECO:0000259" key="9">
    <source>
        <dbReference type="Pfam" id="PF01571"/>
    </source>
</evidence>
<dbReference type="Proteomes" id="UP000077469">
    <property type="component" value="Chromosome"/>
</dbReference>
<dbReference type="GO" id="GO:0004047">
    <property type="term" value="F:aminomethyltransferase activity"/>
    <property type="evidence" value="ECO:0007669"/>
    <property type="project" value="UniProtKB-UniRule"/>
</dbReference>
<dbReference type="PANTHER" id="PTHR43757:SF2">
    <property type="entry name" value="AMINOMETHYLTRANSFERASE, MITOCHONDRIAL"/>
    <property type="match status" value="1"/>
</dbReference>
<sequence>MKKTPLHDEHIKLGAKMIDFAGWMMPLQYEGIVAEVEAVRKNVAVFDVSHMGEIHISGSDTATFLDWLLTNTFSALSVGQAVYSVMCNEKGGIIDDLIAYRTGENEALLVVNAANTQKDFDWIKLQSKEFNVRVDDLSDRYGLIAVQGPKSESLLSSVVEEVSSLKYYHFAEFTIFGKKCMVSRTGYTGEDGFEICCSWEDTPHVWRSLFEIGKNFGLKPAGLGARDVCRLEASYLLYGSDMDESVTPLEAGLGWVVKFEKDFVGKDALLSQKERGISRRIRGLRLEGKRIARHGMAVLKDGKQVGTISSGTFSPTLQSSIALAMLDASLKIGESVLVDLKGATVEAQIVKLPFYRGSVKTASV</sequence>
<evidence type="ECO:0000313" key="11">
    <source>
        <dbReference type="EMBL" id="AJC73401.1"/>
    </source>
</evidence>
<evidence type="ECO:0000256" key="2">
    <source>
        <dbReference type="ARBA" id="ARBA00012616"/>
    </source>
</evidence>
<keyword evidence="4 7" id="KW-0808">Transferase</keyword>
<dbReference type="InterPro" id="IPR028896">
    <property type="entry name" value="GcvT/YgfZ/DmdA"/>
</dbReference>
<dbReference type="STRING" id="1123384.AJ81_03330"/>
<keyword evidence="12" id="KW-1185">Reference proteome</keyword>
<comment type="subunit">
    <text evidence="7">The glycine cleavage system is composed of four proteins: P, T, L and H.</text>
</comment>
<dbReference type="PaxDb" id="1123384-AJ81_03330"/>
<dbReference type="InterPro" id="IPR022903">
    <property type="entry name" value="GcvT_bac"/>
</dbReference>
<dbReference type="NCBIfam" id="NF001567">
    <property type="entry name" value="PRK00389.1"/>
    <property type="match status" value="1"/>
</dbReference>
<evidence type="ECO:0000256" key="5">
    <source>
        <dbReference type="ARBA" id="ARBA00031395"/>
    </source>
</evidence>
<dbReference type="GO" id="GO:0008483">
    <property type="term" value="F:transaminase activity"/>
    <property type="evidence" value="ECO:0007669"/>
    <property type="project" value="UniProtKB-KW"/>
</dbReference>
<dbReference type="Gene3D" id="3.30.1360.120">
    <property type="entry name" value="Probable tRNA modification gtpase trme, domain 1"/>
    <property type="match status" value="1"/>
</dbReference>
<dbReference type="PANTHER" id="PTHR43757">
    <property type="entry name" value="AMINOMETHYLTRANSFERASE"/>
    <property type="match status" value="1"/>
</dbReference>
<feature type="binding site" evidence="8">
    <location>
        <position position="194"/>
    </location>
    <ligand>
        <name>substrate</name>
    </ligand>
</feature>
<dbReference type="GO" id="GO:0005829">
    <property type="term" value="C:cytosol"/>
    <property type="evidence" value="ECO:0007669"/>
    <property type="project" value="TreeGrafter"/>
</dbReference>
<evidence type="ECO:0000256" key="7">
    <source>
        <dbReference type="HAMAP-Rule" id="MF_00259"/>
    </source>
</evidence>
<dbReference type="GO" id="GO:0005960">
    <property type="term" value="C:glycine cleavage complex"/>
    <property type="evidence" value="ECO:0007669"/>
    <property type="project" value="InterPro"/>
</dbReference>
<dbReference type="EMBL" id="CP007141">
    <property type="protein sequence ID" value="AJC73401.1"/>
    <property type="molecule type" value="Genomic_DNA"/>
</dbReference>
<dbReference type="PIRSF" id="PIRSF006487">
    <property type="entry name" value="GcvT"/>
    <property type="match status" value="1"/>
</dbReference>
<dbReference type="Gene3D" id="4.10.1250.10">
    <property type="entry name" value="Aminomethyltransferase fragment"/>
    <property type="match status" value="1"/>
</dbReference>
<evidence type="ECO:0000256" key="8">
    <source>
        <dbReference type="PIRSR" id="PIRSR006487-1"/>
    </source>
</evidence>
<feature type="domain" description="Aminomethyltransferase C-terminal" evidence="10">
    <location>
        <begin position="279"/>
        <end position="355"/>
    </location>
</feature>
<dbReference type="GO" id="GO:0019464">
    <property type="term" value="P:glycine decarboxylation via glycine cleavage system"/>
    <property type="evidence" value="ECO:0007669"/>
    <property type="project" value="UniProtKB-UniRule"/>
</dbReference>
<dbReference type="RefSeq" id="WP_031504052.1">
    <property type="nucleotide sequence ID" value="NZ_JONI01000005.1"/>
</dbReference>
<feature type="domain" description="GCVT N-terminal" evidence="9">
    <location>
        <begin position="6"/>
        <end position="261"/>
    </location>
</feature>
<dbReference type="InterPro" id="IPR027266">
    <property type="entry name" value="TrmE/GcvT-like"/>
</dbReference>
<keyword evidence="3 7" id="KW-0032">Aminotransferase</keyword>
<evidence type="ECO:0000313" key="12">
    <source>
        <dbReference type="Proteomes" id="UP000077469"/>
    </source>
</evidence>
<reference evidence="11 12" key="1">
    <citation type="submission" date="2014-01" db="EMBL/GenBank/DDBJ databases">
        <title>Genome sequencing of Thermotog hypogea.</title>
        <authorList>
            <person name="Zhang X."/>
            <person name="Alvare G."/>
            <person name="Fristensky B."/>
            <person name="Chen L."/>
            <person name="Suen T."/>
            <person name="Chen Q."/>
            <person name="Ma K."/>
        </authorList>
    </citation>
    <scope>NUCLEOTIDE SEQUENCE [LARGE SCALE GENOMIC DNA]</scope>
    <source>
        <strain evidence="11 12">DSM 11164</strain>
    </source>
</reference>
<dbReference type="HAMAP" id="MF_00259">
    <property type="entry name" value="GcvT"/>
    <property type="match status" value="1"/>
</dbReference>
<dbReference type="FunFam" id="3.30.70.1400:FF:000001">
    <property type="entry name" value="Aminomethyltransferase"/>
    <property type="match status" value="1"/>
</dbReference>
<dbReference type="Pfam" id="PF01571">
    <property type="entry name" value="GCV_T"/>
    <property type="match status" value="1"/>
</dbReference>
<evidence type="ECO:0000256" key="6">
    <source>
        <dbReference type="ARBA" id="ARBA00047665"/>
    </source>
</evidence>
<gene>
    <name evidence="7" type="primary">gcvT</name>
    <name evidence="11" type="ORF">AJ81_03330</name>
</gene>
<dbReference type="OrthoDB" id="9774591at2"/>
<evidence type="ECO:0000256" key="3">
    <source>
        <dbReference type="ARBA" id="ARBA00022576"/>
    </source>
</evidence>
<dbReference type="InterPro" id="IPR013977">
    <property type="entry name" value="GcvT_C"/>
</dbReference>
<dbReference type="InterPro" id="IPR029043">
    <property type="entry name" value="GcvT/YgfZ_C"/>
</dbReference>
<comment type="similarity">
    <text evidence="1 7">Belongs to the GcvT family.</text>
</comment>
<dbReference type="EC" id="2.1.2.10" evidence="2 7"/>
<dbReference type="Gene3D" id="2.40.30.110">
    <property type="entry name" value="Aminomethyltransferase beta-barrel domains"/>
    <property type="match status" value="1"/>
</dbReference>
<organism evidence="11 12">
    <name type="scientific">Pseudothermotoga hypogea DSM 11164 = NBRC 106472</name>
    <dbReference type="NCBI Taxonomy" id="1123384"/>
    <lineage>
        <taxon>Bacteria</taxon>
        <taxon>Thermotogati</taxon>
        <taxon>Thermotogota</taxon>
        <taxon>Thermotogae</taxon>
        <taxon>Thermotogales</taxon>
        <taxon>Thermotogaceae</taxon>
        <taxon>Pseudothermotoga</taxon>
    </lineage>
</organism>
<dbReference type="PATRIC" id="fig|1123384.7.peg.649"/>